<dbReference type="Proteomes" id="UP001146120">
    <property type="component" value="Unassembled WGS sequence"/>
</dbReference>
<evidence type="ECO:0000256" key="2">
    <source>
        <dbReference type="ARBA" id="ARBA00022448"/>
    </source>
</evidence>
<reference evidence="13" key="1">
    <citation type="submission" date="2022-11" db="EMBL/GenBank/DDBJ databases">
        <authorList>
            <person name="Morgan W.R."/>
            <person name="Tartar A."/>
        </authorList>
    </citation>
    <scope>NUCLEOTIDE SEQUENCE</scope>
    <source>
        <strain evidence="13">ARSEF 373</strain>
    </source>
</reference>
<organism evidence="13 14">
    <name type="scientific">Lagenidium giganteum</name>
    <dbReference type="NCBI Taxonomy" id="4803"/>
    <lineage>
        <taxon>Eukaryota</taxon>
        <taxon>Sar</taxon>
        <taxon>Stramenopiles</taxon>
        <taxon>Oomycota</taxon>
        <taxon>Peronosporomycetes</taxon>
        <taxon>Pythiales</taxon>
        <taxon>Pythiaceae</taxon>
    </lineage>
</organism>
<evidence type="ECO:0000259" key="12">
    <source>
        <dbReference type="PROSITE" id="PS50929"/>
    </source>
</evidence>
<comment type="subcellular location">
    <subcellularLocation>
        <location evidence="1">Vacuole membrane</location>
        <topology evidence="1">Multi-pass membrane protein</topology>
    </subcellularLocation>
</comment>
<keyword evidence="3 10" id="KW-0812">Transmembrane</keyword>
<keyword evidence="2" id="KW-0813">Transport</keyword>
<feature type="transmembrane region" description="Helical" evidence="10">
    <location>
        <begin position="850"/>
        <end position="871"/>
    </location>
</feature>
<dbReference type="InterPro" id="IPR044746">
    <property type="entry name" value="ABCC_6TM_D1"/>
</dbReference>
<dbReference type="PANTHER" id="PTHR24223">
    <property type="entry name" value="ATP-BINDING CASSETTE SUB-FAMILY C"/>
    <property type="match status" value="1"/>
</dbReference>
<feature type="domain" description="ABC transporter" evidence="11">
    <location>
        <begin position="447"/>
        <end position="673"/>
    </location>
</feature>
<dbReference type="CDD" id="cd18580">
    <property type="entry name" value="ABC_6TM_ABCC_D2"/>
    <property type="match status" value="1"/>
</dbReference>
<evidence type="ECO:0000259" key="11">
    <source>
        <dbReference type="PROSITE" id="PS50893"/>
    </source>
</evidence>
<name>A0AAV2YI23_9STRA</name>
<dbReference type="Gene3D" id="3.40.50.300">
    <property type="entry name" value="P-loop containing nucleotide triphosphate hydrolases"/>
    <property type="match status" value="2"/>
</dbReference>
<dbReference type="SUPFAM" id="SSF90123">
    <property type="entry name" value="ABC transporter transmembrane region"/>
    <property type="match status" value="2"/>
</dbReference>
<feature type="transmembrane region" description="Helical" evidence="10">
    <location>
        <begin position="736"/>
        <end position="759"/>
    </location>
</feature>
<dbReference type="SMART" id="SM00382">
    <property type="entry name" value="AAA"/>
    <property type="match status" value="2"/>
</dbReference>
<dbReference type="CDD" id="cd18579">
    <property type="entry name" value="ABC_6TM_ABCC_D1"/>
    <property type="match status" value="1"/>
</dbReference>
<feature type="transmembrane region" description="Helical" evidence="10">
    <location>
        <begin position="356"/>
        <end position="380"/>
    </location>
</feature>
<feature type="transmembrane region" description="Helical" evidence="10">
    <location>
        <begin position="877"/>
        <end position="897"/>
    </location>
</feature>
<protein>
    <recommendedName>
        <fullName evidence="15">ABC transporter</fullName>
    </recommendedName>
</protein>
<evidence type="ECO:0000256" key="3">
    <source>
        <dbReference type="ARBA" id="ARBA00022692"/>
    </source>
</evidence>
<feature type="transmembrane region" description="Helical" evidence="10">
    <location>
        <begin position="248"/>
        <end position="266"/>
    </location>
</feature>
<evidence type="ECO:0000256" key="1">
    <source>
        <dbReference type="ARBA" id="ARBA00004128"/>
    </source>
</evidence>
<dbReference type="FunFam" id="3.40.50.300:FF:000163">
    <property type="entry name" value="Multidrug resistance-associated protein member 4"/>
    <property type="match status" value="1"/>
</dbReference>
<dbReference type="InterPro" id="IPR050173">
    <property type="entry name" value="ABC_transporter_C-like"/>
</dbReference>
<dbReference type="CDD" id="cd03250">
    <property type="entry name" value="ABCC_MRP_domain1"/>
    <property type="match status" value="1"/>
</dbReference>
<dbReference type="CDD" id="cd03244">
    <property type="entry name" value="ABCC_MRP_domain2"/>
    <property type="match status" value="1"/>
</dbReference>
<proteinExistence type="predicted"/>
<keyword evidence="7 10" id="KW-1133">Transmembrane helix</keyword>
<dbReference type="GO" id="GO:0016887">
    <property type="term" value="F:ATP hydrolysis activity"/>
    <property type="evidence" value="ECO:0007669"/>
    <property type="project" value="InterPro"/>
</dbReference>
<feature type="domain" description="ABC transmembrane type-1" evidence="12">
    <location>
        <begin position="134"/>
        <end position="409"/>
    </location>
</feature>
<feature type="transmembrane region" description="Helical" evidence="10">
    <location>
        <begin position="780"/>
        <end position="799"/>
    </location>
</feature>
<dbReference type="GO" id="GO:0005524">
    <property type="term" value="F:ATP binding"/>
    <property type="evidence" value="ECO:0007669"/>
    <property type="project" value="UniProtKB-KW"/>
</dbReference>
<feature type="region of interest" description="Disordered" evidence="9">
    <location>
        <begin position="675"/>
        <end position="709"/>
    </location>
</feature>
<dbReference type="GO" id="GO:0005774">
    <property type="term" value="C:vacuolar membrane"/>
    <property type="evidence" value="ECO:0007669"/>
    <property type="project" value="UniProtKB-SubCell"/>
</dbReference>
<evidence type="ECO:0000256" key="6">
    <source>
        <dbReference type="ARBA" id="ARBA00022840"/>
    </source>
</evidence>
<dbReference type="FunFam" id="3.40.50.300:FF:000997">
    <property type="entry name" value="Multidrug resistance-associated protein 1"/>
    <property type="match status" value="1"/>
</dbReference>
<reference evidence="13" key="2">
    <citation type="journal article" date="2023" name="Microbiol Resour">
        <title>Decontamination and Annotation of the Draft Genome Sequence of the Oomycete Lagenidium giganteum ARSEF 373.</title>
        <authorList>
            <person name="Morgan W.R."/>
            <person name="Tartar A."/>
        </authorList>
    </citation>
    <scope>NUCLEOTIDE SEQUENCE</scope>
    <source>
        <strain evidence="13">ARSEF 373</strain>
    </source>
</reference>
<gene>
    <name evidence="13" type="ORF">N0F65_004040</name>
</gene>
<keyword evidence="6" id="KW-0067">ATP-binding</keyword>
<evidence type="ECO:0000256" key="9">
    <source>
        <dbReference type="SAM" id="MobiDB-lite"/>
    </source>
</evidence>
<dbReference type="EMBL" id="DAKRPA010000363">
    <property type="protein sequence ID" value="DAZ92948.1"/>
    <property type="molecule type" value="Genomic_DNA"/>
</dbReference>
<feature type="domain" description="ABC transporter" evidence="11">
    <location>
        <begin position="1058"/>
        <end position="1294"/>
    </location>
</feature>
<dbReference type="InterPro" id="IPR027417">
    <property type="entry name" value="P-loop_NTPase"/>
</dbReference>
<dbReference type="InterPro" id="IPR011527">
    <property type="entry name" value="ABC1_TM_dom"/>
</dbReference>
<dbReference type="Pfam" id="PF00005">
    <property type="entry name" value="ABC_tran"/>
    <property type="match status" value="2"/>
</dbReference>
<evidence type="ECO:0000256" key="7">
    <source>
        <dbReference type="ARBA" id="ARBA00022989"/>
    </source>
</evidence>
<evidence type="ECO:0008006" key="15">
    <source>
        <dbReference type="Google" id="ProtNLM"/>
    </source>
</evidence>
<feature type="transmembrane region" description="Helical" evidence="10">
    <location>
        <begin position="172"/>
        <end position="195"/>
    </location>
</feature>
<dbReference type="SUPFAM" id="SSF52540">
    <property type="entry name" value="P-loop containing nucleoside triphosphate hydrolases"/>
    <property type="match status" value="2"/>
</dbReference>
<feature type="transmembrane region" description="Helical" evidence="10">
    <location>
        <begin position="967"/>
        <end position="984"/>
    </location>
</feature>
<evidence type="ECO:0000256" key="5">
    <source>
        <dbReference type="ARBA" id="ARBA00022741"/>
    </source>
</evidence>
<evidence type="ECO:0000256" key="4">
    <source>
        <dbReference type="ARBA" id="ARBA00022737"/>
    </source>
</evidence>
<evidence type="ECO:0000256" key="8">
    <source>
        <dbReference type="ARBA" id="ARBA00023136"/>
    </source>
</evidence>
<keyword evidence="5" id="KW-0547">Nucleotide-binding</keyword>
<dbReference type="PROSITE" id="PS50929">
    <property type="entry name" value="ABC_TM1F"/>
    <property type="match status" value="2"/>
</dbReference>
<dbReference type="PANTHER" id="PTHR24223:SF443">
    <property type="entry name" value="MULTIDRUG-RESISTANCE LIKE PROTEIN 1, ISOFORM I"/>
    <property type="match status" value="1"/>
</dbReference>
<dbReference type="Pfam" id="PF00664">
    <property type="entry name" value="ABC_membrane"/>
    <property type="match status" value="2"/>
</dbReference>
<dbReference type="PROSITE" id="PS00211">
    <property type="entry name" value="ABC_TRANSPORTER_1"/>
    <property type="match status" value="2"/>
</dbReference>
<dbReference type="InterPro" id="IPR003439">
    <property type="entry name" value="ABC_transporter-like_ATP-bd"/>
</dbReference>
<dbReference type="InterPro" id="IPR036640">
    <property type="entry name" value="ABC1_TM_sf"/>
</dbReference>
<dbReference type="InterPro" id="IPR044726">
    <property type="entry name" value="ABCC_6TM_D2"/>
</dbReference>
<dbReference type="InterPro" id="IPR017871">
    <property type="entry name" value="ABC_transporter-like_CS"/>
</dbReference>
<accession>A0AAV2YI23</accession>
<comment type="caution">
    <text evidence="13">The sequence shown here is derived from an EMBL/GenBank/DDBJ whole genome shotgun (WGS) entry which is preliminary data.</text>
</comment>
<feature type="transmembrane region" description="Helical" evidence="10">
    <location>
        <begin position="272"/>
        <end position="293"/>
    </location>
</feature>
<dbReference type="FunFam" id="1.20.1560.10:FF:000063">
    <property type="entry name" value="Multidrug resistance protein ABC transporter"/>
    <property type="match status" value="1"/>
</dbReference>
<dbReference type="PROSITE" id="PS50893">
    <property type="entry name" value="ABC_TRANSPORTER_2"/>
    <property type="match status" value="2"/>
</dbReference>
<dbReference type="InterPro" id="IPR003593">
    <property type="entry name" value="AAA+_ATPase"/>
</dbReference>
<evidence type="ECO:0000256" key="10">
    <source>
        <dbReference type="SAM" id="Phobius"/>
    </source>
</evidence>
<keyword evidence="4" id="KW-0677">Repeat</keyword>
<feature type="transmembrane region" description="Helical" evidence="10">
    <location>
        <begin position="131"/>
        <end position="152"/>
    </location>
</feature>
<feature type="domain" description="ABC transmembrane type-1" evidence="12">
    <location>
        <begin position="745"/>
        <end position="1020"/>
    </location>
</feature>
<dbReference type="Gene3D" id="1.20.1560.10">
    <property type="entry name" value="ABC transporter type 1, transmembrane domain"/>
    <property type="match status" value="2"/>
</dbReference>
<dbReference type="GO" id="GO:0140359">
    <property type="term" value="F:ABC-type transporter activity"/>
    <property type="evidence" value="ECO:0007669"/>
    <property type="project" value="InterPro"/>
</dbReference>
<evidence type="ECO:0000313" key="13">
    <source>
        <dbReference type="EMBL" id="DAZ92948.1"/>
    </source>
</evidence>
<keyword evidence="8 10" id="KW-0472">Membrane</keyword>
<feature type="compositionally biased region" description="Polar residues" evidence="9">
    <location>
        <begin position="691"/>
        <end position="701"/>
    </location>
</feature>
<evidence type="ECO:0000313" key="14">
    <source>
        <dbReference type="Proteomes" id="UP001146120"/>
    </source>
</evidence>
<keyword evidence="14" id="KW-1185">Reference proteome</keyword>
<sequence>MKAEDNAAATATAAVAEALGNPQTEFTKLETPRGAAGGASFAASTAAREHPLDSTNYLSSLTIWWLQPLLKRGYHAPLEDRDVWDLPKSDQARVMQATFDTAWSNEAQRAARRAKTPQFGRALWKTTQRTMNTAIAALLMSSVFMVVQPMLIKAVLQYLQDEENMFGITSGYTLAALILCTALLNGTCINNGMFLSARAGCTARMIVVNSVYQKLLQLSATARRTMNSGEIVTLASVDSERIIEAYNIGLWAIVSPLTMLASAILIGTQMNFYVGLAALAIIVLIVYSGTNTAQKVGDFRRRIAKVSAERIKVTNEVLQGIRVVKFYGWEDSIAEKIRGIRDQEIALMRTYNYLRLYNSVLMIIAPVVVNAVCFLVYVLMGNRLDVPTAFVVLALANSTKMPFAIFANATICVSEAFTSAKRVSNFLVADQVIKRTTTDITTTEPCISITDGDFQWLADADQPTLSSINLSLQPGSLTVIVGSVGSGKSSLVNAILGEMHQTAGQRVVNGKFAYSSQQPWIQNQTLRENILFGEEFDRVHYDNVVAACELQKDFGMLEHGDATEIGERGINLSGGQKARVGIARAMYRVRRSDFLVLDDPLSALDVHVANAVFKNGLNGLARNKTRLLVLNSHYHFLPSANRVIVMADGQILGDGTFTELQPLFPFLGTSPKASDAEAANEKADDKEDSNDQQVAAASTSKTSEEGNKKTLIQAEDRMVGVVGARTYVKYFNSSGWNGMVVAISLLLLFAATQVALFFVDWFMSRWARGSFALGQKTSVGIYWAIVVVATILAFGRSVLYTEVCMRCSANMHSKYIRKVFAAPVTTFFDVTPVGRILNRFSRDLDQMDNPFPYFSLWMFSYVSQVISVFIVCAATNAYITITYIPVLVVFLFVARYYQASARELKRLDGITRSPFINLVTETIHGIETIRSFGMSAAFSQRCETLLNHNGKFFFEFQAASRWFAMRADWLVGLVIGTVAFLSIATKSSVGAAMSGLALTYSSQLTSFFQRTMTLVTMTESLMTCFERIAHYETLEEEGHRNQHRVQQPPPQWPTTGVVQFENVSMRYRDDLELVLKEVSFSVGSGEKVGVCGRTGSGKSSLMSVLFRIVEVANGRVLIDGVDIATLPLQALRAKLTIVPQDPMLFSGSLRMNLDPFGEKDDHELWEVLRKVHLADAVSAMEGGLQFEVAEKGDNLSVGQRQLLCIARALIRQSKVVVMDEATANVDQEADKLIQRTVQESFGGGKTTVLCIAHRLETIMDSDKILVLDAGRVQEFDSPAALVQRDGLFQSLVASSRAVGRME</sequence>